<dbReference type="InterPro" id="IPR013216">
    <property type="entry name" value="Methyltransf_11"/>
</dbReference>
<dbReference type="GO" id="GO:0032259">
    <property type="term" value="P:methylation"/>
    <property type="evidence" value="ECO:0007669"/>
    <property type="project" value="UniProtKB-KW"/>
</dbReference>
<dbReference type="Pfam" id="PF08241">
    <property type="entry name" value="Methyltransf_11"/>
    <property type="match status" value="1"/>
</dbReference>
<dbReference type="EMBL" id="CP036498">
    <property type="protein sequence ID" value="QUS38311.1"/>
    <property type="molecule type" value="Genomic_DNA"/>
</dbReference>
<dbReference type="InterPro" id="IPR029063">
    <property type="entry name" value="SAM-dependent_MTases_sf"/>
</dbReference>
<gene>
    <name evidence="2" type="ORF">RPMA_05225</name>
</gene>
<keyword evidence="2" id="KW-0489">Methyltransferase</keyword>
<dbReference type="SUPFAM" id="SSF53335">
    <property type="entry name" value="S-adenosyl-L-methionine-dependent methyltransferases"/>
    <property type="match status" value="1"/>
</dbReference>
<evidence type="ECO:0000313" key="2">
    <source>
        <dbReference type="EMBL" id="QUS38311.1"/>
    </source>
</evidence>
<keyword evidence="2" id="KW-0808">Transferase</keyword>
<keyword evidence="3" id="KW-1185">Reference proteome</keyword>
<reference evidence="2 3" key="1">
    <citation type="submission" date="2019-02" db="EMBL/GenBank/DDBJ databases">
        <title>Emended description of the genus Rhodopseudomonas and description of Rhodopseudomonas albus sp. nov., a non-phototrophic, heavy-metal-tolerant bacterium isolated from garden soil.</title>
        <authorList>
            <person name="Bao Z."/>
            <person name="Cao W.W."/>
            <person name="Sato Y."/>
            <person name="Nishizawa T."/>
            <person name="Zhao J."/>
            <person name="Guo Y."/>
            <person name="Ohta H."/>
        </authorList>
    </citation>
    <scope>NUCLEOTIDE SEQUENCE [LARGE SCALE GENOMIC DNA]</scope>
    <source>
        <strain evidence="2 3">SK50-23</strain>
    </source>
</reference>
<dbReference type="GO" id="GO:0008168">
    <property type="term" value="F:methyltransferase activity"/>
    <property type="evidence" value="ECO:0007669"/>
    <property type="project" value="UniProtKB-KW"/>
</dbReference>
<evidence type="ECO:0000313" key="3">
    <source>
        <dbReference type="Proteomes" id="UP000682843"/>
    </source>
</evidence>
<proteinExistence type="predicted"/>
<evidence type="ECO:0000259" key="1">
    <source>
        <dbReference type="Pfam" id="PF08241"/>
    </source>
</evidence>
<accession>A0ABX8A3U8</accession>
<organism evidence="2 3">
    <name type="scientific">Tardiphaga alba</name>
    <dbReference type="NCBI Taxonomy" id="340268"/>
    <lineage>
        <taxon>Bacteria</taxon>
        <taxon>Pseudomonadati</taxon>
        <taxon>Pseudomonadota</taxon>
        <taxon>Alphaproteobacteria</taxon>
        <taxon>Hyphomicrobiales</taxon>
        <taxon>Nitrobacteraceae</taxon>
        <taxon>Tardiphaga</taxon>
    </lineage>
</organism>
<dbReference type="Proteomes" id="UP000682843">
    <property type="component" value="Chromosome"/>
</dbReference>
<name>A0ABX8A3U8_9BRAD</name>
<sequence length="264" mass="29368">MTIDVIDLRDFYSRRLGIVARRLINRGIAAHWPDADGQRVLGIGYPTPYLGLFRENSERCIAFMPAAQGVLKWPTAKPALATLVDEFSLPLPDAAVDRIILVHALEMSDDPEGLLREVWRVLAPSGRMIAVIPNRRGVWTRSDSTPFGHGRPYSRSQITQLLRQTWFTPTAWSEALFMPPVGMGWFLRSAMAWERVGAALSMPFAGVHIVEASKQVYRAIPAKRERTKLMPALQPVLVPSSGMRRDGVTTHGITTHGAAEPQSH</sequence>
<protein>
    <submittedName>
        <fullName evidence="2">SAM-dependent methyltransferase</fullName>
    </submittedName>
</protein>
<feature type="domain" description="Methyltransferase type 11" evidence="1">
    <location>
        <begin position="85"/>
        <end position="129"/>
    </location>
</feature>
<dbReference type="RefSeq" id="WP_211911846.1">
    <property type="nucleotide sequence ID" value="NZ_CP036498.1"/>
</dbReference>
<dbReference type="CDD" id="cd02440">
    <property type="entry name" value="AdoMet_MTases"/>
    <property type="match status" value="1"/>
</dbReference>
<dbReference type="Gene3D" id="3.40.50.150">
    <property type="entry name" value="Vaccinia Virus protein VP39"/>
    <property type="match status" value="1"/>
</dbReference>